<evidence type="ECO:0000313" key="2">
    <source>
        <dbReference type="EMBL" id="QUX25670.1"/>
    </source>
</evidence>
<name>A0ABX8BTU0_9ACTN</name>
<evidence type="ECO:0000313" key="3">
    <source>
        <dbReference type="Proteomes" id="UP000676079"/>
    </source>
</evidence>
<proteinExistence type="predicted"/>
<dbReference type="EMBL" id="CP074133">
    <property type="protein sequence ID" value="QUX25670.1"/>
    <property type="molecule type" value="Genomic_DNA"/>
</dbReference>
<dbReference type="PROSITE" id="PS50943">
    <property type="entry name" value="HTH_CROC1"/>
    <property type="match status" value="1"/>
</dbReference>
<reference evidence="2 3" key="1">
    <citation type="submission" date="2021-05" db="EMBL/GenBank/DDBJ databases">
        <title>Direct Submission.</title>
        <authorList>
            <person name="Li K."/>
            <person name="Gao J."/>
        </authorList>
    </citation>
    <scope>NUCLEOTIDE SEQUENCE [LARGE SCALE GENOMIC DNA]</scope>
    <source>
        <strain evidence="2 3">Mg02</strain>
    </source>
</reference>
<dbReference type="Pfam" id="PF19054">
    <property type="entry name" value="DUF5753"/>
    <property type="match status" value="1"/>
</dbReference>
<organism evidence="2 3">
    <name type="scientific">Nocardiopsis changdeensis</name>
    <dbReference type="NCBI Taxonomy" id="2831969"/>
    <lineage>
        <taxon>Bacteria</taxon>
        <taxon>Bacillati</taxon>
        <taxon>Actinomycetota</taxon>
        <taxon>Actinomycetes</taxon>
        <taxon>Streptosporangiales</taxon>
        <taxon>Nocardiopsidaceae</taxon>
        <taxon>Nocardiopsis</taxon>
    </lineage>
</organism>
<dbReference type="Proteomes" id="UP000676079">
    <property type="component" value="Chromosome"/>
</dbReference>
<feature type="domain" description="HTH cro/C1-type" evidence="1">
    <location>
        <begin position="1"/>
        <end position="57"/>
    </location>
</feature>
<keyword evidence="3" id="KW-1185">Reference proteome</keyword>
<gene>
    <name evidence="2" type="ORF">KGD84_00665</name>
</gene>
<protein>
    <submittedName>
        <fullName evidence="2">Helix-turn-helix domain-containing protein</fullName>
    </submittedName>
</protein>
<dbReference type="InterPro" id="IPR010982">
    <property type="entry name" value="Lambda_DNA-bd_dom_sf"/>
</dbReference>
<evidence type="ECO:0000259" key="1">
    <source>
        <dbReference type="PROSITE" id="PS50943"/>
    </source>
</evidence>
<accession>A0ABX8BTU0</accession>
<dbReference type="Gene3D" id="1.10.260.40">
    <property type="entry name" value="lambda repressor-like DNA-binding domains"/>
    <property type="match status" value="1"/>
</dbReference>
<dbReference type="Pfam" id="PF13560">
    <property type="entry name" value="HTH_31"/>
    <property type="match status" value="1"/>
</dbReference>
<dbReference type="SUPFAM" id="SSF47413">
    <property type="entry name" value="lambda repressor-like DNA-binding domains"/>
    <property type="match status" value="1"/>
</dbReference>
<dbReference type="InterPro" id="IPR001387">
    <property type="entry name" value="Cro/C1-type_HTH"/>
</dbReference>
<dbReference type="CDD" id="cd00093">
    <property type="entry name" value="HTH_XRE"/>
    <property type="match status" value="1"/>
</dbReference>
<dbReference type="InterPro" id="IPR043917">
    <property type="entry name" value="DUF5753"/>
</dbReference>
<sequence>MRAKRLATGKTIEQVADDLEWSSTKVSNIETGRSKKPAVTDIRVLLDLYGVTDSAEREAILTLVRQSRESGWWNRYGDAIGGPYISYEAGATGIRIFEPQYIPGLFQTEAYAAAVSHATLIRNPDDVASAVEARVRRQQLLTQPDPPTVWAVIHEAALLMLKSHPELFRAQVDRLIELAEDPNSVTIQVLTMDAGLHAGMGGPFVILDYTDAASIVFLETNTDGLYLEKPVEVTRYRQSFDRLVAKALDPDEVPAYLRALAA</sequence>